<evidence type="ECO:0000313" key="2">
    <source>
        <dbReference type="Proteomes" id="UP000013047"/>
    </source>
</evidence>
<dbReference type="EMBL" id="AMXF01000132">
    <property type="protein sequence ID" value="ENO96159.1"/>
    <property type="molecule type" value="Genomic_DNA"/>
</dbReference>
<dbReference type="OrthoDB" id="3078238at2"/>
<accession>N6ZVK1</accession>
<organism evidence="1 2">
    <name type="scientific">Thauera phenylacetica B4P</name>
    <dbReference type="NCBI Taxonomy" id="1234382"/>
    <lineage>
        <taxon>Bacteria</taxon>
        <taxon>Pseudomonadati</taxon>
        <taxon>Pseudomonadota</taxon>
        <taxon>Betaproteobacteria</taxon>
        <taxon>Rhodocyclales</taxon>
        <taxon>Zoogloeaceae</taxon>
        <taxon>Thauera</taxon>
    </lineage>
</organism>
<proteinExistence type="predicted"/>
<reference evidence="1 2" key="1">
    <citation type="submission" date="2012-09" db="EMBL/GenBank/DDBJ databases">
        <title>Draft Genome Sequences of 6 Strains from Genus Thauera.</title>
        <authorList>
            <person name="Liu B."/>
            <person name="Shapleigh J.P."/>
            <person name="Frostegard A.H."/>
        </authorList>
    </citation>
    <scope>NUCLEOTIDE SEQUENCE [LARGE SCALE GENOMIC DNA]</scope>
    <source>
        <strain evidence="1 2">B4P</strain>
    </source>
</reference>
<dbReference type="InterPro" id="IPR016039">
    <property type="entry name" value="Thiolase-like"/>
</dbReference>
<protein>
    <submittedName>
        <fullName evidence="1">3-oxoacyl-(Acyl carrier protein) synthase</fullName>
        <ecNumber evidence="1">2.3.1.41</ecNumber>
    </submittedName>
</protein>
<keyword evidence="2" id="KW-1185">Reference proteome</keyword>
<dbReference type="EC" id="2.3.1.41" evidence="1"/>
<dbReference type="SUPFAM" id="SSF53901">
    <property type="entry name" value="Thiolase-like"/>
    <property type="match status" value="2"/>
</dbReference>
<dbReference type="GO" id="GO:0004315">
    <property type="term" value="F:3-oxoacyl-[acyl-carrier-protein] synthase activity"/>
    <property type="evidence" value="ECO:0007669"/>
    <property type="project" value="UniProtKB-EC"/>
</dbReference>
<dbReference type="AlphaFoldDB" id="N6ZVK1"/>
<dbReference type="Proteomes" id="UP000013047">
    <property type="component" value="Unassembled WGS sequence"/>
</dbReference>
<evidence type="ECO:0000313" key="1">
    <source>
        <dbReference type="EMBL" id="ENO96159.1"/>
    </source>
</evidence>
<dbReference type="Gene3D" id="3.40.47.10">
    <property type="match status" value="1"/>
</dbReference>
<comment type="caution">
    <text evidence="1">The sequence shown here is derived from an EMBL/GenBank/DDBJ whole genome shotgun (WGS) entry which is preliminary data.</text>
</comment>
<keyword evidence="1" id="KW-0808">Transferase</keyword>
<dbReference type="NCBIfam" id="NF004798">
    <property type="entry name" value="PRK06147.1"/>
    <property type="match status" value="1"/>
</dbReference>
<sequence>MPAPPIAIKRTGLVTSVGLSTPAACAAIRAKVSNPTETRFIDAGGERIMAHQVALEAPWRGRTKLCKMAAMVIADCLKDIPREEWERVPLLLAVAEKERPGRLDGLDDRLFLEIQEELRTRFASESCIVAHGRVSVVIALALARKLIADGNHSLVLIAATDSLLAWPTLSVYEREDRLLTPRNSNGFMPGEGAGALLVGRPTGDGELHCNGIGFAIENASIDSDEPLRADGLSAAIKCALADAGCELHDLDYRITDISGEQYYFKEAALALSRVLRKRKEEFDLWHPAESIGETGATAGVAALAVAGDAARKFYAPGTGILAHFSNDAGRRAAAVFNFRGP</sequence>
<name>N6ZVK1_9RHOO</name>
<keyword evidence="1" id="KW-0012">Acyltransferase</keyword>
<dbReference type="RefSeq" id="WP_004367902.1">
    <property type="nucleotide sequence ID" value="NZ_AMXF01000132.1"/>
</dbReference>
<gene>
    <name evidence="1" type="ORF">C667_15369</name>
</gene>